<evidence type="ECO:0000256" key="3">
    <source>
        <dbReference type="ARBA" id="ARBA00022723"/>
    </source>
</evidence>
<evidence type="ECO:0000259" key="13">
    <source>
        <dbReference type="PROSITE" id="PS50950"/>
    </source>
</evidence>
<keyword evidence="10" id="KW-0539">Nucleus</keyword>
<evidence type="ECO:0000256" key="6">
    <source>
        <dbReference type="ARBA" id="ARBA00023015"/>
    </source>
</evidence>
<dbReference type="InterPro" id="IPR026516">
    <property type="entry name" value="THAP1/10"/>
</dbReference>
<dbReference type="InterPro" id="IPR038441">
    <property type="entry name" value="THAP_Znf_sf"/>
</dbReference>
<dbReference type="PANTHER" id="PTHR46600">
    <property type="entry name" value="THAP DOMAIN-CONTAINING"/>
    <property type="match status" value="1"/>
</dbReference>
<dbReference type="GO" id="GO:0008270">
    <property type="term" value="F:zinc ion binding"/>
    <property type="evidence" value="ECO:0007669"/>
    <property type="project" value="UniProtKB-KW"/>
</dbReference>
<dbReference type="Proteomes" id="UP000821866">
    <property type="component" value="Unassembled WGS sequence"/>
</dbReference>
<sequence>MEPCPLEHHAERARAEIHARIGLTTVGLTIGLKPTLIEDMCKTCSVVGCRNVPPTAGISFHSFPKDPETRRLWLVALKRDRWEPKASSCACSAHFTKEDYEYDPGIALRMGMKPFSRLLK</sequence>
<evidence type="ECO:0000256" key="8">
    <source>
        <dbReference type="ARBA" id="ARBA00023125"/>
    </source>
</evidence>
<keyword evidence="7" id="KW-0175">Coiled coil</keyword>
<comment type="subcellular location">
    <subcellularLocation>
        <location evidence="1">Nucleus</location>
        <location evidence="1">Nucleoplasm</location>
    </subcellularLocation>
</comment>
<keyword evidence="6" id="KW-0805">Transcription regulation</keyword>
<dbReference type="InterPro" id="IPR006612">
    <property type="entry name" value="THAP_Znf"/>
</dbReference>
<dbReference type="AlphaFoldDB" id="A0A9J6D1Z6"/>
<keyword evidence="11" id="KW-0131">Cell cycle</keyword>
<keyword evidence="15" id="KW-1185">Reference proteome</keyword>
<keyword evidence="3" id="KW-0479">Metal-binding</keyword>
<evidence type="ECO:0000256" key="5">
    <source>
        <dbReference type="ARBA" id="ARBA00022833"/>
    </source>
</evidence>
<comment type="similarity">
    <text evidence="2">Belongs to the THAP1 family.</text>
</comment>
<keyword evidence="8 12" id="KW-0238">DNA-binding</keyword>
<gene>
    <name evidence="14" type="ORF">HPB51_026709</name>
</gene>
<reference evidence="14" key="1">
    <citation type="journal article" date="2020" name="Cell">
        <title>Large-Scale Comparative Analyses of Tick Genomes Elucidate Their Genetic Diversity and Vector Capacities.</title>
        <authorList>
            <consortium name="Tick Genome and Microbiome Consortium (TIGMIC)"/>
            <person name="Jia N."/>
            <person name="Wang J."/>
            <person name="Shi W."/>
            <person name="Du L."/>
            <person name="Sun Y."/>
            <person name="Zhan W."/>
            <person name="Jiang J.F."/>
            <person name="Wang Q."/>
            <person name="Zhang B."/>
            <person name="Ji P."/>
            <person name="Bell-Sakyi L."/>
            <person name="Cui X.M."/>
            <person name="Yuan T.T."/>
            <person name="Jiang B.G."/>
            <person name="Yang W.F."/>
            <person name="Lam T.T."/>
            <person name="Chang Q.C."/>
            <person name="Ding S.J."/>
            <person name="Wang X.J."/>
            <person name="Zhu J.G."/>
            <person name="Ruan X.D."/>
            <person name="Zhao L."/>
            <person name="Wei J.T."/>
            <person name="Ye R.Z."/>
            <person name="Que T.C."/>
            <person name="Du C.H."/>
            <person name="Zhou Y.H."/>
            <person name="Cheng J.X."/>
            <person name="Dai P.F."/>
            <person name="Guo W.B."/>
            <person name="Han X.H."/>
            <person name="Huang E.J."/>
            <person name="Li L.F."/>
            <person name="Wei W."/>
            <person name="Gao Y.C."/>
            <person name="Liu J.Z."/>
            <person name="Shao H.Z."/>
            <person name="Wang X."/>
            <person name="Wang C.C."/>
            <person name="Yang T.C."/>
            <person name="Huo Q.B."/>
            <person name="Li W."/>
            <person name="Chen H.Y."/>
            <person name="Chen S.E."/>
            <person name="Zhou L.G."/>
            <person name="Ni X.B."/>
            <person name="Tian J.H."/>
            <person name="Sheng Y."/>
            <person name="Liu T."/>
            <person name="Pan Y.S."/>
            <person name="Xia L.Y."/>
            <person name="Li J."/>
            <person name="Zhao F."/>
            <person name="Cao W.C."/>
        </authorList>
    </citation>
    <scope>NUCLEOTIDE SEQUENCE</scope>
    <source>
        <strain evidence="14">Rmic-2018</strain>
    </source>
</reference>
<proteinExistence type="inferred from homology"/>
<evidence type="ECO:0000256" key="9">
    <source>
        <dbReference type="ARBA" id="ARBA00023163"/>
    </source>
</evidence>
<dbReference type="EMBL" id="JABSTU010001364">
    <property type="protein sequence ID" value="KAH7986118.1"/>
    <property type="molecule type" value="Genomic_DNA"/>
</dbReference>
<dbReference type="PANTHER" id="PTHR46600:SF1">
    <property type="entry name" value="THAP DOMAIN-CONTAINING PROTEIN 1"/>
    <property type="match status" value="1"/>
</dbReference>
<evidence type="ECO:0000256" key="7">
    <source>
        <dbReference type="ARBA" id="ARBA00023054"/>
    </source>
</evidence>
<keyword evidence="9" id="KW-0804">Transcription</keyword>
<evidence type="ECO:0000256" key="2">
    <source>
        <dbReference type="ARBA" id="ARBA00006177"/>
    </source>
</evidence>
<evidence type="ECO:0000256" key="11">
    <source>
        <dbReference type="ARBA" id="ARBA00023306"/>
    </source>
</evidence>
<protein>
    <recommendedName>
        <fullName evidence="13">THAP-type domain-containing protein</fullName>
    </recommendedName>
</protein>
<dbReference type="GO" id="GO:0005654">
    <property type="term" value="C:nucleoplasm"/>
    <property type="evidence" value="ECO:0007669"/>
    <property type="project" value="UniProtKB-SubCell"/>
</dbReference>
<evidence type="ECO:0000313" key="14">
    <source>
        <dbReference type="EMBL" id="KAH7986118.1"/>
    </source>
</evidence>
<evidence type="ECO:0000313" key="15">
    <source>
        <dbReference type="Proteomes" id="UP000821866"/>
    </source>
</evidence>
<dbReference type="GO" id="GO:0043565">
    <property type="term" value="F:sequence-specific DNA binding"/>
    <property type="evidence" value="ECO:0007669"/>
    <property type="project" value="InterPro"/>
</dbReference>
<feature type="domain" description="THAP-type" evidence="13">
    <location>
        <begin position="40"/>
        <end position="117"/>
    </location>
</feature>
<name>A0A9J6D1Z6_RHIMP</name>
<dbReference type="Pfam" id="PF05485">
    <property type="entry name" value="THAP"/>
    <property type="match status" value="1"/>
</dbReference>
<dbReference type="PROSITE" id="PS50950">
    <property type="entry name" value="ZF_THAP"/>
    <property type="match status" value="1"/>
</dbReference>
<comment type="caution">
    <text evidence="14">The sequence shown here is derived from an EMBL/GenBank/DDBJ whole genome shotgun (WGS) entry which is preliminary data.</text>
</comment>
<organism evidence="14 15">
    <name type="scientific">Rhipicephalus microplus</name>
    <name type="common">Cattle tick</name>
    <name type="synonym">Boophilus microplus</name>
    <dbReference type="NCBI Taxonomy" id="6941"/>
    <lineage>
        <taxon>Eukaryota</taxon>
        <taxon>Metazoa</taxon>
        <taxon>Ecdysozoa</taxon>
        <taxon>Arthropoda</taxon>
        <taxon>Chelicerata</taxon>
        <taxon>Arachnida</taxon>
        <taxon>Acari</taxon>
        <taxon>Parasitiformes</taxon>
        <taxon>Ixodida</taxon>
        <taxon>Ixodoidea</taxon>
        <taxon>Ixodidae</taxon>
        <taxon>Rhipicephalinae</taxon>
        <taxon>Rhipicephalus</taxon>
        <taxon>Boophilus</taxon>
    </lineage>
</organism>
<accession>A0A9J6D1Z6</accession>
<evidence type="ECO:0000256" key="10">
    <source>
        <dbReference type="ARBA" id="ARBA00023242"/>
    </source>
</evidence>
<evidence type="ECO:0000256" key="4">
    <source>
        <dbReference type="ARBA" id="ARBA00022771"/>
    </source>
</evidence>
<keyword evidence="5" id="KW-0862">Zinc</keyword>
<keyword evidence="4 12" id="KW-0863">Zinc-finger</keyword>
<reference evidence="14" key="2">
    <citation type="submission" date="2021-09" db="EMBL/GenBank/DDBJ databases">
        <authorList>
            <person name="Jia N."/>
            <person name="Wang J."/>
            <person name="Shi W."/>
            <person name="Du L."/>
            <person name="Sun Y."/>
            <person name="Zhan W."/>
            <person name="Jiang J."/>
            <person name="Wang Q."/>
            <person name="Zhang B."/>
            <person name="Ji P."/>
            <person name="Sakyi L.B."/>
            <person name="Cui X."/>
            <person name="Yuan T."/>
            <person name="Jiang B."/>
            <person name="Yang W."/>
            <person name="Lam T.T.-Y."/>
            <person name="Chang Q."/>
            <person name="Ding S."/>
            <person name="Wang X."/>
            <person name="Zhu J."/>
            <person name="Ruan X."/>
            <person name="Zhao L."/>
            <person name="Wei J."/>
            <person name="Que T."/>
            <person name="Du C."/>
            <person name="Cheng J."/>
            <person name="Dai P."/>
            <person name="Han X."/>
            <person name="Huang E."/>
            <person name="Gao Y."/>
            <person name="Liu J."/>
            <person name="Shao H."/>
            <person name="Ye R."/>
            <person name="Li L."/>
            <person name="Wei W."/>
            <person name="Wang X."/>
            <person name="Wang C."/>
            <person name="Huo Q."/>
            <person name="Li W."/>
            <person name="Guo W."/>
            <person name="Chen H."/>
            <person name="Chen S."/>
            <person name="Zhou L."/>
            <person name="Zhou L."/>
            <person name="Ni X."/>
            <person name="Tian J."/>
            <person name="Zhou Y."/>
            <person name="Sheng Y."/>
            <person name="Liu T."/>
            <person name="Pan Y."/>
            <person name="Xia L."/>
            <person name="Li J."/>
            <person name="Zhao F."/>
            <person name="Cao W."/>
        </authorList>
    </citation>
    <scope>NUCLEOTIDE SEQUENCE</scope>
    <source>
        <strain evidence="14">Rmic-2018</strain>
        <tissue evidence="14">Larvae</tissue>
    </source>
</reference>
<dbReference type="SUPFAM" id="SSF57716">
    <property type="entry name" value="Glucocorticoid receptor-like (DNA-binding domain)"/>
    <property type="match status" value="1"/>
</dbReference>
<dbReference type="SMART" id="SM00980">
    <property type="entry name" value="THAP"/>
    <property type="match status" value="1"/>
</dbReference>
<dbReference type="Gene3D" id="6.20.210.20">
    <property type="entry name" value="THAP domain"/>
    <property type="match status" value="1"/>
</dbReference>
<evidence type="ECO:0000256" key="1">
    <source>
        <dbReference type="ARBA" id="ARBA00004642"/>
    </source>
</evidence>
<evidence type="ECO:0000256" key="12">
    <source>
        <dbReference type="PROSITE-ProRule" id="PRU00309"/>
    </source>
</evidence>